<proteinExistence type="predicted"/>
<dbReference type="EMBL" id="GGFL01012432">
    <property type="protein sequence ID" value="MBW76610.1"/>
    <property type="molecule type" value="Transcribed_RNA"/>
</dbReference>
<dbReference type="AlphaFoldDB" id="A0A2M4DG89"/>
<sequence length="95" mass="9552">MKTNARHVRHLCFGAAAAAGVAIAKAKSPNDKSIAFISAATTATTLNSAEPTSGGCAGAAAVPGLASLAAAPVPHRRSNKINDSKTITSTRPKER</sequence>
<evidence type="ECO:0000313" key="2">
    <source>
        <dbReference type="EMBL" id="MBW76610.1"/>
    </source>
</evidence>
<feature type="compositionally biased region" description="Polar residues" evidence="1">
    <location>
        <begin position="84"/>
        <end position="95"/>
    </location>
</feature>
<reference evidence="2" key="1">
    <citation type="submission" date="2018-01" db="EMBL/GenBank/DDBJ databases">
        <title>An insight into the sialome of Amazonian anophelines.</title>
        <authorList>
            <person name="Ribeiro J.M."/>
            <person name="Scarpassa V."/>
            <person name="Calvo E."/>
        </authorList>
    </citation>
    <scope>NUCLEOTIDE SEQUENCE</scope>
</reference>
<evidence type="ECO:0000256" key="1">
    <source>
        <dbReference type="SAM" id="MobiDB-lite"/>
    </source>
</evidence>
<feature type="region of interest" description="Disordered" evidence="1">
    <location>
        <begin position="71"/>
        <end position="95"/>
    </location>
</feature>
<organism evidence="2">
    <name type="scientific">Anopheles darlingi</name>
    <name type="common">Mosquito</name>
    <dbReference type="NCBI Taxonomy" id="43151"/>
    <lineage>
        <taxon>Eukaryota</taxon>
        <taxon>Metazoa</taxon>
        <taxon>Ecdysozoa</taxon>
        <taxon>Arthropoda</taxon>
        <taxon>Hexapoda</taxon>
        <taxon>Insecta</taxon>
        <taxon>Pterygota</taxon>
        <taxon>Neoptera</taxon>
        <taxon>Endopterygota</taxon>
        <taxon>Diptera</taxon>
        <taxon>Nematocera</taxon>
        <taxon>Culicoidea</taxon>
        <taxon>Culicidae</taxon>
        <taxon>Anophelinae</taxon>
        <taxon>Anopheles</taxon>
    </lineage>
</organism>
<protein>
    <submittedName>
        <fullName evidence="2">Putative secreted protein</fullName>
    </submittedName>
</protein>
<accession>A0A2M4DG89</accession>
<name>A0A2M4DG89_ANODA</name>